<reference evidence="2 3" key="1">
    <citation type="submission" date="2024-02" db="EMBL/GenBank/DDBJ databases">
        <authorList>
            <person name="Vignale AGUSTIN F."/>
            <person name="Sosa J E."/>
            <person name="Modenutti C."/>
        </authorList>
    </citation>
    <scope>NUCLEOTIDE SEQUENCE [LARGE SCALE GENOMIC DNA]</scope>
</reference>
<comment type="caution">
    <text evidence="2">The sequence shown here is derived from an EMBL/GenBank/DDBJ whole genome shotgun (WGS) entry which is preliminary data.</text>
</comment>
<keyword evidence="3" id="KW-1185">Reference proteome</keyword>
<gene>
    <name evidence="2" type="ORF">ILEXP_LOCUS30484</name>
</gene>
<name>A0ABC8SXK2_9AQUA</name>
<evidence type="ECO:0000256" key="1">
    <source>
        <dbReference type="SAM" id="MobiDB-lite"/>
    </source>
</evidence>
<proteinExistence type="predicted"/>
<dbReference type="EMBL" id="CAUOFW020003724">
    <property type="protein sequence ID" value="CAK9161663.1"/>
    <property type="molecule type" value="Genomic_DNA"/>
</dbReference>
<evidence type="ECO:0000313" key="3">
    <source>
        <dbReference type="Proteomes" id="UP001642360"/>
    </source>
</evidence>
<sequence>MEEKNRESMERNRESIEEKNKDSMENNIESMEEKNRESMKKRTRDEYDLDEDDRLYETNVDKVVEWAGVGDKHKDVKDGVGTSVEFGTGAAAATIGTNAGAGAVTVNVRRKRANQEGAGTVSMGVTIAGVMSSGVTAAGANTYGVIGPEAGATNISNKRGKLAVRRNKMNAPATTQDSHSVGRAQCVML</sequence>
<protein>
    <submittedName>
        <fullName evidence="2">Uncharacterized protein</fullName>
    </submittedName>
</protein>
<dbReference type="Proteomes" id="UP001642360">
    <property type="component" value="Unassembled WGS sequence"/>
</dbReference>
<organism evidence="2 3">
    <name type="scientific">Ilex paraguariensis</name>
    <name type="common">yerba mate</name>
    <dbReference type="NCBI Taxonomy" id="185542"/>
    <lineage>
        <taxon>Eukaryota</taxon>
        <taxon>Viridiplantae</taxon>
        <taxon>Streptophyta</taxon>
        <taxon>Embryophyta</taxon>
        <taxon>Tracheophyta</taxon>
        <taxon>Spermatophyta</taxon>
        <taxon>Magnoliopsida</taxon>
        <taxon>eudicotyledons</taxon>
        <taxon>Gunneridae</taxon>
        <taxon>Pentapetalae</taxon>
        <taxon>asterids</taxon>
        <taxon>campanulids</taxon>
        <taxon>Aquifoliales</taxon>
        <taxon>Aquifoliaceae</taxon>
        <taxon>Ilex</taxon>
    </lineage>
</organism>
<dbReference type="AlphaFoldDB" id="A0ABC8SXK2"/>
<accession>A0ABC8SXK2</accession>
<evidence type="ECO:0000313" key="2">
    <source>
        <dbReference type="EMBL" id="CAK9161663.1"/>
    </source>
</evidence>
<feature type="compositionally biased region" description="Basic and acidic residues" evidence="1">
    <location>
        <begin position="31"/>
        <end position="45"/>
    </location>
</feature>
<feature type="region of interest" description="Disordered" evidence="1">
    <location>
        <begin position="1"/>
        <end position="45"/>
    </location>
</feature>
<feature type="compositionally biased region" description="Basic and acidic residues" evidence="1">
    <location>
        <begin position="1"/>
        <end position="24"/>
    </location>
</feature>